<comment type="caution">
    <text evidence="2">The sequence shown here is derived from an EMBL/GenBank/DDBJ whole genome shotgun (WGS) entry which is preliminary data.</text>
</comment>
<evidence type="ECO:0000259" key="1">
    <source>
        <dbReference type="Pfam" id="PF13966"/>
    </source>
</evidence>
<reference evidence="2" key="1">
    <citation type="submission" date="2020-06" db="EMBL/GenBank/DDBJ databases">
        <authorList>
            <person name="Li T."/>
            <person name="Hu X."/>
            <person name="Zhang T."/>
            <person name="Song X."/>
            <person name="Zhang H."/>
            <person name="Dai N."/>
            <person name="Sheng W."/>
            <person name="Hou X."/>
            <person name="Wei L."/>
        </authorList>
    </citation>
    <scope>NUCLEOTIDE SEQUENCE</scope>
    <source>
        <strain evidence="2">KEN1</strain>
        <tissue evidence="2">Leaf</tissue>
    </source>
</reference>
<feature type="domain" description="Reverse transcriptase zinc-binding" evidence="1">
    <location>
        <begin position="1"/>
        <end position="52"/>
    </location>
</feature>
<gene>
    <name evidence="2" type="ORF">Slati_3931600</name>
</gene>
<proteinExistence type="predicted"/>
<reference evidence="2" key="2">
    <citation type="journal article" date="2024" name="Plant">
        <title>Genomic evolution and insights into agronomic trait innovations of Sesamum species.</title>
        <authorList>
            <person name="Miao H."/>
            <person name="Wang L."/>
            <person name="Qu L."/>
            <person name="Liu H."/>
            <person name="Sun Y."/>
            <person name="Le M."/>
            <person name="Wang Q."/>
            <person name="Wei S."/>
            <person name="Zheng Y."/>
            <person name="Lin W."/>
            <person name="Duan Y."/>
            <person name="Cao H."/>
            <person name="Xiong S."/>
            <person name="Wang X."/>
            <person name="Wei L."/>
            <person name="Li C."/>
            <person name="Ma Q."/>
            <person name="Ju M."/>
            <person name="Zhao R."/>
            <person name="Li G."/>
            <person name="Mu C."/>
            <person name="Tian Q."/>
            <person name="Mei H."/>
            <person name="Zhang T."/>
            <person name="Gao T."/>
            <person name="Zhang H."/>
        </authorList>
    </citation>
    <scope>NUCLEOTIDE SEQUENCE</scope>
    <source>
        <strain evidence="2">KEN1</strain>
    </source>
</reference>
<organism evidence="2">
    <name type="scientific">Sesamum latifolium</name>
    <dbReference type="NCBI Taxonomy" id="2727402"/>
    <lineage>
        <taxon>Eukaryota</taxon>
        <taxon>Viridiplantae</taxon>
        <taxon>Streptophyta</taxon>
        <taxon>Embryophyta</taxon>
        <taxon>Tracheophyta</taxon>
        <taxon>Spermatophyta</taxon>
        <taxon>Magnoliopsida</taxon>
        <taxon>eudicotyledons</taxon>
        <taxon>Gunneridae</taxon>
        <taxon>Pentapetalae</taxon>
        <taxon>asterids</taxon>
        <taxon>lamiids</taxon>
        <taxon>Lamiales</taxon>
        <taxon>Pedaliaceae</taxon>
        <taxon>Sesamum</taxon>
    </lineage>
</organism>
<dbReference type="AlphaFoldDB" id="A0AAW2TPC4"/>
<protein>
    <recommendedName>
        <fullName evidence="1">Reverse transcriptase zinc-binding domain-containing protein</fullName>
    </recommendedName>
</protein>
<dbReference type="Pfam" id="PF13966">
    <property type="entry name" value="zf-RVT"/>
    <property type="match status" value="1"/>
</dbReference>
<dbReference type="EMBL" id="JACGWN010000014">
    <property type="protein sequence ID" value="KAL0406177.1"/>
    <property type="molecule type" value="Genomic_DNA"/>
</dbReference>
<evidence type="ECO:0000313" key="2">
    <source>
        <dbReference type="EMBL" id="KAL0406177.1"/>
    </source>
</evidence>
<accession>A0AAW2TPC4</accession>
<sequence length="153" mass="17345">MFTWRACRDSLPTSTNLARRGVNIQGACPWCSLEGKDLLHSLLRCHFARLVWALSSIPCAILVYDHSSPELWFRGLARSLDGPDFSHVLLCCWFLWGARNRKLFENSSLSAPAIMDFVRSWEMALLQNDARLQSSDFPTKTRHGFPFNSVGIG</sequence>
<dbReference type="InterPro" id="IPR026960">
    <property type="entry name" value="RVT-Znf"/>
</dbReference>
<name>A0AAW2TPC4_9LAMI</name>